<dbReference type="VEuPathDB" id="FungiDB:YALI1_C02521g"/>
<evidence type="ECO:0000313" key="2">
    <source>
        <dbReference type="Proteomes" id="UP000182444"/>
    </source>
</evidence>
<name>A0A1D8N9A9_YARLL</name>
<evidence type="ECO:0000313" key="1">
    <source>
        <dbReference type="EMBL" id="AOW02213.1"/>
    </source>
</evidence>
<protein>
    <submittedName>
        <fullName evidence="1">Uncharacterized protein</fullName>
    </submittedName>
</protein>
<dbReference type="KEGG" id="yli:2909117"/>
<dbReference type="AlphaFoldDB" id="A0A1D8N9A9"/>
<sequence length="333" mass="37675">MGYSLTTPTPIVITNLIPCLGFPQQVIKKASSISTLNLDFEPLFEDGRLLIGDQEDSYPAAEFVIPRFSLTSNNFLDASYPWREPSSVVEVKQERDHLSNLLALGTGYRVYYGHRKRFYVCHDRFGRCILVHNKNLHSAFEFNLHNQQIVHVAILPSTTVIHVSSEEGVIEALIVDLAKKRLIKILSFIYFNPATCGVFQFGEVLWFSFGGVSIRVEVDWNTNLECLHGNVFLGRCSWSVGPSLGVFPMQGTGACLKYVGCIQDRTRVFDLETETMIVYKREVHEQHILRGTRNGQFGFWVVNGSVSQTLQKLWLHNSKTGKTPDQWLLEAGS</sequence>
<gene>
    <name evidence="1" type="ORF">YALI1_C02521g</name>
</gene>
<dbReference type="VEuPathDB" id="FungiDB:YALI0_C01826g"/>
<accession>A0A1D8N9A9</accession>
<proteinExistence type="predicted"/>
<organism evidence="1 2">
    <name type="scientific">Yarrowia lipolytica</name>
    <name type="common">Candida lipolytica</name>
    <dbReference type="NCBI Taxonomy" id="4952"/>
    <lineage>
        <taxon>Eukaryota</taxon>
        <taxon>Fungi</taxon>
        <taxon>Dikarya</taxon>
        <taxon>Ascomycota</taxon>
        <taxon>Saccharomycotina</taxon>
        <taxon>Dipodascomycetes</taxon>
        <taxon>Dipodascales</taxon>
        <taxon>Dipodascales incertae sedis</taxon>
        <taxon>Yarrowia</taxon>
    </lineage>
</organism>
<dbReference type="GeneID" id="2909117"/>
<dbReference type="RefSeq" id="XP_501341.3">
    <property type="nucleotide sequence ID" value="XM_501341.3"/>
</dbReference>
<reference evidence="1 2" key="1">
    <citation type="journal article" date="2016" name="PLoS ONE">
        <title>Sequence Assembly of Yarrowia lipolytica Strain W29/CLIB89 Shows Transposable Element Diversity.</title>
        <authorList>
            <person name="Magnan C."/>
            <person name="Yu J."/>
            <person name="Chang I."/>
            <person name="Jahn E."/>
            <person name="Kanomata Y."/>
            <person name="Wu J."/>
            <person name="Zeller M."/>
            <person name="Oakes M."/>
            <person name="Baldi P."/>
            <person name="Sandmeyer S."/>
        </authorList>
    </citation>
    <scope>NUCLEOTIDE SEQUENCE [LARGE SCALE GENOMIC DNA]</scope>
    <source>
        <strain evidence="2">CLIB89(W29)</strain>
    </source>
</reference>
<dbReference type="EMBL" id="CP017555">
    <property type="protein sequence ID" value="AOW02213.1"/>
    <property type="molecule type" value="Genomic_DNA"/>
</dbReference>
<dbReference type="Proteomes" id="UP000182444">
    <property type="component" value="Chromosome 1C"/>
</dbReference>